<name>A0ABX9A3B6_9SPHN</name>
<evidence type="ECO:0000313" key="2">
    <source>
        <dbReference type="EMBL" id="QZD95551.1"/>
    </source>
</evidence>
<keyword evidence="1" id="KW-0472">Membrane</keyword>
<accession>A0ABX9A3B6</accession>
<keyword evidence="1" id="KW-0812">Transmembrane</keyword>
<dbReference type="EMBL" id="CP081294">
    <property type="protein sequence ID" value="QZD95551.1"/>
    <property type="molecule type" value="Genomic_DNA"/>
</dbReference>
<reference evidence="2 3" key="1">
    <citation type="submission" date="2021-08" db="EMBL/GenBank/DDBJ databases">
        <title>Comparative Genomics Analysis of the Genus Qipengyuania Reveals Extensive Genetic Diversity and Metabolic Versatility, Including the Description of Fifteen Novel Species.</title>
        <authorList>
            <person name="Liu Y."/>
        </authorList>
    </citation>
    <scope>NUCLEOTIDE SEQUENCE [LARGE SCALE GENOMIC DNA]</scope>
    <source>
        <strain evidence="2 3">1NDH1</strain>
    </source>
</reference>
<evidence type="ECO:0000256" key="1">
    <source>
        <dbReference type="SAM" id="Phobius"/>
    </source>
</evidence>
<dbReference type="RefSeq" id="WP_221431290.1">
    <property type="nucleotide sequence ID" value="NZ_CP081294.1"/>
</dbReference>
<organism evidence="2 3">
    <name type="scientific">Qipengyuania gelatinilytica</name>
    <dbReference type="NCBI Taxonomy" id="2867231"/>
    <lineage>
        <taxon>Bacteria</taxon>
        <taxon>Pseudomonadati</taxon>
        <taxon>Pseudomonadota</taxon>
        <taxon>Alphaproteobacteria</taxon>
        <taxon>Sphingomonadales</taxon>
        <taxon>Erythrobacteraceae</taxon>
        <taxon>Qipengyuania</taxon>
    </lineage>
</organism>
<evidence type="ECO:0000313" key="3">
    <source>
        <dbReference type="Proteomes" id="UP000824321"/>
    </source>
</evidence>
<evidence type="ECO:0008006" key="4">
    <source>
        <dbReference type="Google" id="ProtNLM"/>
    </source>
</evidence>
<sequence>MTPREPGTLGWILRGALFLAIAAVAVVSQIDRSARVRPALIAYVPEGFGGFADEKAARLLSVTDPESAMARGEALLRQRPIEAANLSAYALAAVEADDVAQAGQALTLAAQRGWRDAYTQVTVIGSALTNQQWEVAAQRVDALARMRREEEAVFGTISLLINEPEGRRALAERMVQSGPLVASIAEFLRANPTFGPAVAETFVMTGGMESSLECEDYARVVRTLLGNSQATEALEVWPQRCLTDEDRSTQFLFAEGEPSPFGWTYPSGAGISIRSGDAEGTLDVRNRDPLRRQFAFRFLTLEEGTHRLSLRREDEGGTRRPGSGPRAEVSVLLRCDRSAGNAAGALVGERYRGPVEFTVPADCPAQYVALTASQGRIEGLRIEID</sequence>
<keyword evidence="1" id="KW-1133">Transmembrane helix</keyword>
<dbReference type="Proteomes" id="UP000824321">
    <property type="component" value="Chromosome"/>
</dbReference>
<gene>
    <name evidence="2" type="ORF">K3136_02145</name>
</gene>
<feature type="transmembrane region" description="Helical" evidence="1">
    <location>
        <begin position="12"/>
        <end position="30"/>
    </location>
</feature>
<protein>
    <recommendedName>
        <fullName evidence="4">Tetratricopeptide repeat protein</fullName>
    </recommendedName>
</protein>
<proteinExistence type="predicted"/>
<keyword evidence="3" id="KW-1185">Reference proteome</keyword>